<feature type="region of interest" description="Disordered" evidence="1">
    <location>
        <begin position="1"/>
        <end position="46"/>
    </location>
</feature>
<organism evidence="2">
    <name type="scientific">freshwater metagenome</name>
    <dbReference type="NCBI Taxonomy" id="449393"/>
    <lineage>
        <taxon>unclassified sequences</taxon>
        <taxon>metagenomes</taxon>
        <taxon>ecological metagenomes</taxon>
    </lineage>
</organism>
<name>A0A6J7ISG2_9ZZZZ</name>
<sequence>MLLKQAPAEPVEKADHGMLDITETEGVAETAHSEPCGGRSQNINEP</sequence>
<dbReference type="AlphaFoldDB" id="A0A6J7ISG2"/>
<evidence type="ECO:0000256" key="1">
    <source>
        <dbReference type="SAM" id="MobiDB-lite"/>
    </source>
</evidence>
<accession>A0A6J7ISG2</accession>
<reference evidence="2" key="1">
    <citation type="submission" date="2020-05" db="EMBL/GenBank/DDBJ databases">
        <authorList>
            <person name="Chiriac C."/>
            <person name="Salcher M."/>
            <person name="Ghai R."/>
            <person name="Kavagutti S V."/>
        </authorList>
    </citation>
    <scope>NUCLEOTIDE SEQUENCE</scope>
</reference>
<protein>
    <submittedName>
        <fullName evidence="2">Unannotated protein</fullName>
    </submittedName>
</protein>
<dbReference type="EMBL" id="CAFBNB010000139">
    <property type="protein sequence ID" value="CAB4933214.1"/>
    <property type="molecule type" value="Genomic_DNA"/>
</dbReference>
<gene>
    <name evidence="2" type="ORF">UFOPK3720_00821</name>
</gene>
<evidence type="ECO:0000313" key="2">
    <source>
        <dbReference type="EMBL" id="CAB4933214.1"/>
    </source>
</evidence>
<proteinExistence type="predicted"/>